<dbReference type="EMBL" id="CP053084">
    <property type="protein sequence ID" value="QJR29257.1"/>
    <property type="molecule type" value="Genomic_DNA"/>
</dbReference>
<protein>
    <submittedName>
        <fullName evidence="7">Uncharacterized protein</fullName>
    </submittedName>
</protein>
<keyword evidence="8" id="KW-1185">Reference proteome</keyword>
<comment type="similarity">
    <text evidence="2">Belongs to the phosphatase IpgD/SopB family.</text>
</comment>
<evidence type="ECO:0000313" key="7">
    <source>
        <dbReference type="EMBL" id="QJR29257.1"/>
    </source>
</evidence>
<organism evidence="7 8">
    <name type="scientific">Limnobacter profundi</name>
    <dbReference type="NCBI Taxonomy" id="2732163"/>
    <lineage>
        <taxon>Bacteria</taxon>
        <taxon>Pseudomonadati</taxon>
        <taxon>Pseudomonadota</taxon>
        <taxon>Betaproteobacteria</taxon>
        <taxon>Burkholderiales</taxon>
        <taxon>Burkholderiaceae</taxon>
        <taxon>Limnobacter</taxon>
    </lineage>
</organism>
<evidence type="ECO:0000313" key="8">
    <source>
        <dbReference type="Proteomes" id="UP000501130"/>
    </source>
</evidence>
<dbReference type="InterPro" id="IPR008108">
    <property type="entry name" value="IpgD/SopB"/>
</dbReference>
<feature type="region of interest" description="Disordered" evidence="6">
    <location>
        <begin position="1"/>
        <end position="25"/>
    </location>
</feature>
<keyword evidence="3" id="KW-0964">Secreted</keyword>
<evidence type="ECO:0000256" key="4">
    <source>
        <dbReference type="ARBA" id="ARBA00022801"/>
    </source>
</evidence>
<reference evidence="7 8" key="1">
    <citation type="submission" date="2020-05" db="EMBL/GenBank/DDBJ databases">
        <title>Compete genome of Limnobacter sp. SAORIC-580.</title>
        <authorList>
            <person name="Song J."/>
            <person name="Cho J.-C."/>
        </authorList>
    </citation>
    <scope>NUCLEOTIDE SEQUENCE [LARGE SCALE GENOMIC DNA]</scope>
    <source>
        <strain evidence="7 8">SAORIC-580</strain>
    </source>
</reference>
<evidence type="ECO:0000256" key="5">
    <source>
        <dbReference type="ARBA" id="ARBA00023026"/>
    </source>
</evidence>
<feature type="compositionally biased region" description="Polar residues" evidence="6">
    <location>
        <begin position="1"/>
        <end position="10"/>
    </location>
</feature>
<keyword evidence="4" id="KW-0378">Hydrolase</keyword>
<comment type="subcellular location">
    <subcellularLocation>
        <location evidence="1">Secreted</location>
    </subcellularLocation>
</comment>
<dbReference type="Proteomes" id="UP000501130">
    <property type="component" value="Chromosome"/>
</dbReference>
<name>A0ABX6N7B7_9BURK</name>
<evidence type="ECO:0000256" key="2">
    <source>
        <dbReference type="ARBA" id="ARBA00009007"/>
    </source>
</evidence>
<proteinExistence type="inferred from homology"/>
<accession>A0ABX6N7B7</accession>
<dbReference type="Pfam" id="PF05925">
    <property type="entry name" value="IpgD"/>
    <property type="match status" value="1"/>
</dbReference>
<evidence type="ECO:0000256" key="6">
    <source>
        <dbReference type="SAM" id="MobiDB-lite"/>
    </source>
</evidence>
<dbReference type="RefSeq" id="WP_171098547.1">
    <property type="nucleotide sequence ID" value="NZ_CP053084.1"/>
</dbReference>
<keyword evidence="5" id="KW-0843">Virulence</keyword>
<evidence type="ECO:0000256" key="3">
    <source>
        <dbReference type="ARBA" id="ARBA00022525"/>
    </source>
</evidence>
<sequence>MKLLTAQSRNAPAAVRNTHKKDEITENNENEADYFSACSDTSYIEELERSSSGESVSTADAIGFKLLHYQAALEVVNEILKQNSKPDANISLEEFSSLIDRAASALREKQSQNISFDNTSIKQGIGGKHKRSKITDVFRQFKREQTALVHAGTWGSGIPESTRHVHVRTALASVIHGRFRSLGFRTKNMSIDALDKQIFERYIDVLQSKDWNNISVLHDLRFTEPQSKFKNLKFLTTMTPAKNLDSALTESYRRDGINGVCSYAIQEARHAVNLWRTKFRPYPISDTDTGYVFSGLRHAVHDAYGIKMPDQRNAANDARVKEFIHASLLDHLKRNELDARNMNTEEAIEIKIVSVNLLTAVGKEKEMIEQQQRAFARANGQEMRIRIADGRGHEKELKVKPSIFTFCTPVNHLSLSKMGRLIGIWRTADSINKKSVKHLIGSIEKNKPIGGLAGDQLRKLNAELANTDGASPAQISKRKVLTEKISLIKELVNQVREIMLKDLHHEVGNEPYKLPTRLLALSNEIGATPAFNCKSGKDRTGQLHVEIRDLYAHLNATGGLLREINAKRQGIAQENFQKLFFAGGDREIQALNTGVAGSKSQLPYYNKLMGVTPQTIDEIKGLSKWVGT</sequence>
<evidence type="ECO:0000256" key="1">
    <source>
        <dbReference type="ARBA" id="ARBA00004613"/>
    </source>
</evidence>
<gene>
    <name evidence="7" type="ORF">HKT17_05800</name>
</gene>